<protein>
    <recommendedName>
        <fullName evidence="5">Dual-specificity RNA pseudouridine synthase RluF</fullName>
        <ecNumber evidence="4">5.4.99.21</ecNumber>
    </recommendedName>
    <alternativeName>
        <fullName evidence="7">23S rRNA pseudouridine(2604) synthase</fullName>
    </alternativeName>
    <alternativeName>
        <fullName evidence="9">Ribosomal large subunit pseudouridine synthase F</fullName>
    </alternativeName>
    <alternativeName>
        <fullName evidence="8">rRNA pseudouridylate synthase F</fullName>
    </alternativeName>
    <alternativeName>
        <fullName evidence="10">rRNA-uridine isomerase F</fullName>
    </alternativeName>
    <alternativeName>
        <fullName evidence="6">tRNA(Tyr) pseudouridine(35) synthase</fullName>
    </alternativeName>
</protein>
<dbReference type="PANTHER" id="PTHR47683:SF2">
    <property type="entry name" value="RNA-BINDING S4 DOMAIN-CONTAINING PROTEIN"/>
    <property type="match status" value="1"/>
</dbReference>
<dbReference type="Proteomes" id="UP000013047">
    <property type="component" value="Unassembled WGS sequence"/>
</dbReference>
<dbReference type="InterPro" id="IPR042092">
    <property type="entry name" value="PsdUridine_s_RsuA/RluB/E/F_cat"/>
</dbReference>
<dbReference type="EC" id="5.4.99.21" evidence="4"/>
<dbReference type="FunFam" id="3.30.70.1560:FF:000005">
    <property type="entry name" value="RNA pseudouridylate synthase"/>
    <property type="match status" value="1"/>
</dbReference>
<sequence>SYEARAAAAAAVAEAAQARAAVEGVRLSKLMAERGICSRREADEFIERGWVFVDGRRVSELGVRVAEDVRIHLAPEATRTQQQRATILLHKPVGYVSGQPEPGYAPAVSLIGPDNQADRDTAQRFHPSHLKNLAPAGRLDIDSTGLLVLTQDGRVARQLIGEDSKVEKEYIVRVEGRLAENGLALLNHGLWLDDRPLRPAEVEWINDEQLRFVLREGRKRQIRRMCELVGLKVVGLKRVRIGRVKLGDLPLGQWRFLREDERFG</sequence>
<name>N6ZL75_9RHOO</name>
<dbReference type="RefSeq" id="WP_004380926.1">
    <property type="nucleotide sequence ID" value="NZ_AMXF01000287.1"/>
</dbReference>
<keyword evidence="14" id="KW-1185">Reference proteome</keyword>
<dbReference type="InterPro" id="IPR002942">
    <property type="entry name" value="S4_RNA-bd"/>
</dbReference>
<feature type="non-terminal residue" evidence="13">
    <location>
        <position position="1"/>
    </location>
</feature>
<dbReference type="Gene3D" id="3.30.70.580">
    <property type="entry name" value="Pseudouridine synthase I, catalytic domain, N-terminal subdomain"/>
    <property type="match status" value="1"/>
</dbReference>
<dbReference type="SUPFAM" id="SSF55120">
    <property type="entry name" value="Pseudouridine synthase"/>
    <property type="match status" value="1"/>
</dbReference>
<dbReference type="Pfam" id="PF01479">
    <property type="entry name" value="S4"/>
    <property type="match status" value="1"/>
</dbReference>
<evidence type="ECO:0000313" key="14">
    <source>
        <dbReference type="Proteomes" id="UP000013047"/>
    </source>
</evidence>
<evidence type="ECO:0000259" key="12">
    <source>
        <dbReference type="SMART" id="SM00363"/>
    </source>
</evidence>
<keyword evidence="11" id="KW-0694">RNA-binding</keyword>
<dbReference type="EMBL" id="AMXF01000287">
    <property type="protein sequence ID" value="ENO95073.1"/>
    <property type="molecule type" value="Genomic_DNA"/>
</dbReference>
<evidence type="ECO:0000256" key="6">
    <source>
        <dbReference type="ARBA" id="ARBA00041420"/>
    </source>
</evidence>
<dbReference type="AlphaFoldDB" id="N6ZL75"/>
<evidence type="ECO:0000313" key="13">
    <source>
        <dbReference type="EMBL" id="ENO95073.1"/>
    </source>
</evidence>
<evidence type="ECO:0000256" key="10">
    <source>
        <dbReference type="ARBA" id="ARBA00043147"/>
    </source>
</evidence>
<proteinExistence type="predicted"/>
<dbReference type="Gene3D" id="3.30.70.1560">
    <property type="entry name" value="Alpha-L RNA-binding motif"/>
    <property type="match status" value="1"/>
</dbReference>
<organism evidence="13 14">
    <name type="scientific">Thauera phenylacetica B4P</name>
    <dbReference type="NCBI Taxonomy" id="1234382"/>
    <lineage>
        <taxon>Bacteria</taxon>
        <taxon>Pseudomonadati</taxon>
        <taxon>Pseudomonadota</taxon>
        <taxon>Betaproteobacteria</taxon>
        <taxon>Rhodocyclales</taxon>
        <taxon>Zoogloeaceae</taxon>
        <taxon>Thauera</taxon>
    </lineage>
</organism>
<dbReference type="GO" id="GO:0003723">
    <property type="term" value="F:RNA binding"/>
    <property type="evidence" value="ECO:0007669"/>
    <property type="project" value="UniProtKB-KW"/>
</dbReference>
<keyword evidence="1" id="KW-0413">Isomerase</keyword>
<dbReference type="Pfam" id="PF00849">
    <property type="entry name" value="PseudoU_synth_2"/>
    <property type="match status" value="1"/>
</dbReference>
<dbReference type="SMART" id="SM00363">
    <property type="entry name" value="S4"/>
    <property type="match status" value="1"/>
</dbReference>
<gene>
    <name evidence="13" type="ORF">C667_20884</name>
</gene>
<comment type="caution">
    <text evidence="13">The sequence shown here is derived from an EMBL/GenBank/DDBJ whole genome shotgun (WGS) entry which is preliminary data.</text>
</comment>
<evidence type="ECO:0000256" key="3">
    <source>
        <dbReference type="ARBA" id="ARBA00036535"/>
    </source>
</evidence>
<dbReference type="CDD" id="cd00165">
    <property type="entry name" value="S4"/>
    <property type="match status" value="1"/>
</dbReference>
<evidence type="ECO:0000256" key="4">
    <source>
        <dbReference type="ARBA" id="ARBA00038922"/>
    </source>
</evidence>
<dbReference type="InterPro" id="IPR000748">
    <property type="entry name" value="PsdUridine_synth_RsuA/RluB/E/F"/>
</dbReference>
<dbReference type="InterPro" id="IPR050343">
    <property type="entry name" value="RsuA_PseudoU_synthase"/>
</dbReference>
<dbReference type="InterPro" id="IPR020103">
    <property type="entry name" value="PsdUridine_synth_cat_dom_sf"/>
</dbReference>
<dbReference type="Gene3D" id="3.10.290.10">
    <property type="entry name" value="RNA-binding S4 domain"/>
    <property type="match status" value="1"/>
</dbReference>
<dbReference type="InterPro" id="IPR020094">
    <property type="entry name" value="TruA/RsuA/RluB/E/F_N"/>
</dbReference>
<evidence type="ECO:0000256" key="7">
    <source>
        <dbReference type="ARBA" id="ARBA00041697"/>
    </source>
</evidence>
<comment type="catalytic activity">
    <reaction evidence="3">
        <text>uridine(2604) in 23S rRNA = pseudouridine(2604) in 23S rRNA</text>
        <dbReference type="Rhea" id="RHEA:38875"/>
        <dbReference type="Rhea" id="RHEA-COMP:10093"/>
        <dbReference type="Rhea" id="RHEA-COMP:10094"/>
        <dbReference type="ChEBI" id="CHEBI:65314"/>
        <dbReference type="ChEBI" id="CHEBI:65315"/>
        <dbReference type="EC" id="5.4.99.21"/>
    </reaction>
</comment>
<dbReference type="PROSITE" id="PS50889">
    <property type="entry name" value="S4"/>
    <property type="match status" value="1"/>
</dbReference>
<evidence type="ECO:0000256" key="2">
    <source>
        <dbReference type="ARBA" id="ARBA00036390"/>
    </source>
</evidence>
<dbReference type="GO" id="GO:0160138">
    <property type="term" value="F:23S rRNA pseudouridine(2604) synthase activity"/>
    <property type="evidence" value="ECO:0007669"/>
    <property type="project" value="UniProtKB-EC"/>
</dbReference>
<dbReference type="InterPro" id="IPR006145">
    <property type="entry name" value="PsdUridine_synth_RsuA/RluA"/>
</dbReference>
<evidence type="ECO:0000256" key="5">
    <source>
        <dbReference type="ARBA" id="ARBA00039989"/>
    </source>
</evidence>
<dbReference type="CDD" id="cd02555">
    <property type="entry name" value="PSSA_1"/>
    <property type="match status" value="1"/>
</dbReference>
<reference evidence="13 14" key="1">
    <citation type="submission" date="2012-09" db="EMBL/GenBank/DDBJ databases">
        <title>Draft Genome Sequences of 6 Strains from Genus Thauera.</title>
        <authorList>
            <person name="Liu B."/>
            <person name="Shapleigh J.P."/>
            <person name="Frostegard A.H."/>
        </authorList>
    </citation>
    <scope>NUCLEOTIDE SEQUENCE [LARGE SCALE GENOMIC DNA]</scope>
    <source>
        <strain evidence="13 14">B4P</strain>
    </source>
</reference>
<accession>N6ZL75</accession>
<evidence type="ECO:0000256" key="11">
    <source>
        <dbReference type="PROSITE-ProRule" id="PRU00182"/>
    </source>
</evidence>
<dbReference type="SUPFAM" id="SSF55174">
    <property type="entry name" value="Alpha-L RNA-binding motif"/>
    <property type="match status" value="1"/>
</dbReference>
<dbReference type="InterPro" id="IPR036986">
    <property type="entry name" value="S4_RNA-bd_sf"/>
</dbReference>
<evidence type="ECO:0000256" key="9">
    <source>
        <dbReference type="ARBA" id="ARBA00042890"/>
    </source>
</evidence>
<evidence type="ECO:0000256" key="1">
    <source>
        <dbReference type="ARBA" id="ARBA00023235"/>
    </source>
</evidence>
<dbReference type="NCBIfam" id="TIGR00093">
    <property type="entry name" value="pseudouridine synthase"/>
    <property type="match status" value="1"/>
</dbReference>
<dbReference type="PANTHER" id="PTHR47683">
    <property type="entry name" value="PSEUDOURIDINE SYNTHASE FAMILY PROTEIN-RELATED"/>
    <property type="match status" value="1"/>
</dbReference>
<evidence type="ECO:0000256" key="8">
    <source>
        <dbReference type="ARBA" id="ARBA00042843"/>
    </source>
</evidence>
<dbReference type="GO" id="GO:0000455">
    <property type="term" value="P:enzyme-directed rRNA pseudouridine synthesis"/>
    <property type="evidence" value="ECO:0007669"/>
    <property type="project" value="UniProtKB-ARBA"/>
</dbReference>
<comment type="catalytic activity">
    <reaction evidence="2">
        <text>uridine(35) in tRNA(Tyr) = pseudouridine(35) in tRNA(Tyr)</text>
        <dbReference type="Rhea" id="RHEA:60556"/>
        <dbReference type="Rhea" id="RHEA-COMP:15607"/>
        <dbReference type="Rhea" id="RHEA-COMP:15608"/>
        <dbReference type="ChEBI" id="CHEBI:65314"/>
        <dbReference type="ChEBI" id="CHEBI:65315"/>
    </reaction>
</comment>
<feature type="domain" description="RNA-binding S4" evidence="12">
    <location>
        <begin position="25"/>
        <end position="85"/>
    </location>
</feature>